<dbReference type="AlphaFoldDB" id="A0A6A6TMV6"/>
<dbReference type="InterPro" id="IPR051478">
    <property type="entry name" value="Beta-lactamase-like_AB/R"/>
</dbReference>
<gene>
    <name evidence="5" type="ORF">K491DRAFT_711386</name>
</gene>
<dbReference type="Proteomes" id="UP000799324">
    <property type="component" value="Unassembled WGS sequence"/>
</dbReference>
<dbReference type="InterPro" id="IPR012338">
    <property type="entry name" value="Beta-lactam/transpept-like"/>
</dbReference>
<dbReference type="SUPFAM" id="SSF56601">
    <property type="entry name" value="beta-lactamase/transpeptidase-like"/>
    <property type="match status" value="1"/>
</dbReference>
<evidence type="ECO:0000313" key="5">
    <source>
        <dbReference type="EMBL" id="KAF2660796.1"/>
    </source>
</evidence>
<protein>
    <submittedName>
        <fullName evidence="5">Beta-lactamase/transpeptidase-like protein</fullName>
    </submittedName>
</protein>
<keyword evidence="6" id="KW-1185">Reference proteome</keyword>
<evidence type="ECO:0000256" key="2">
    <source>
        <dbReference type="SAM" id="SignalP"/>
    </source>
</evidence>
<evidence type="ECO:0000259" key="4">
    <source>
        <dbReference type="Pfam" id="PF26335"/>
    </source>
</evidence>
<proteinExistence type="inferred from homology"/>
<feature type="domain" description="Beta-lactamase-like ARB-00930-like C-terminal" evidence="4">
    <location>
        <begin position="419"/>
        <end position="563"/>
    </location>
</feature>
<feature type="chain" id="PRO_5025626191" evidence="2">
    <location>
        <begin position="25"/>
        <end position="580"/>
    </location>
</feature>
<dbReference type="PANTHER" id="PTHR22935:SF95">
    <property type="entry name" value="BETA-LACTAMASE-LIKE 1-RELATED"/>
    <property type="match status" value="1"/>
</dbReference>
<comment type="similarity">
    <text evidence="1">Belongs to the beta-lactamase family.</text>
</comment>
<reference evidence="5" key="1">
    <citation type="journal article" date="2020" name="Stud. Mycol.">
        <title>101 Dothideomycetes genomes: a test case for predicting lifestyles and emergence of pathogens.</title>
        <authorList>
            <person name="Haridas S."/>
            <person name="Albert R."/>
            <person name="Binder M."/>
            <person name="Bloem J."/>
            <person name="Labutti K."/>
            <person name="Salamov A."/>
            <person name="Andreopoulos B."/>
            <person name="Baker S."/>
            <person name="Barry K."/>
            <person name="Bills G."/>
            <person name="Bluhm B."/>
            <person name="Cannon C."/>
            <person name="Castanera R."/>
            <person name="Culley D."/>
            <person name="Daum C."/>
            <person name="Ezra D."/>
            <person name="Gonzalez J."/>
            <person name="Henrissat B."/>
            <person name="Kuo A."/>
            <person name="Liang C."/>
            <person name="Lipzen A."/>
            <person name="Lutzoni F."/>
            <person name="Magnuson J."/>
            <person name="Mondo S."/>
            <person name="Nolan M."/>
            <person name="Ohm R."/>
            <person name="Pangilinan J."/>
            <person name="Park H.-J."/>
            <person name="Ramirez L."/>
            <person name="Alfaro M."/>
            <person name="Sun H."/>
            <person name="Tritt A."/>
            <person name="Yoshinaga Y."/>
            <person name="Zwiers L.-H."/>
            <person name="Turgeon B."/>
            <person name="Goodwin S."/>
            <person name="Spatafora J."/>
            <person name="Crous P."/>
            <person name="Grigoriev I."/>
        </authorList>
    </citation>
    <scope>NUCLEOTIDE SEQUENCE</scope>
    <source>
        <strain evidence="5">CBS 122681</strain>
    </source>
</reference>
<dbReference type="InterPro" id="IPR001466">
    <property type="entry name" value="Beta-lactam-related"/>
</dbReference>
<dbReference type="PANTHER" id="PTHR22935">
    <property type="entry name" value="PENICILLIN-BINDING PROTEIN"/>
    <property type="match status" value="1"/>
</dbReference>
<dbReference type="EMBL" id="MU004297">
    <property type="protein sequence ID" value="KAF2660796.1"/>
    <property type="molecule type" value="Genomic_DNA"/>
</dbReference>
<dbReference type="Gene3D" id="3.40.710.10">
    <property type="entry name" value="DD-peptidase/beta-lactamase superfamily"/>
    <property type="match status" value="1"/>
</dbReference>
<dbReference type="InterPro" id="IPR058664">
    <property type="entry name" value="ARB_00930-like_C"/>
</dbReference>
<dbReference type="Pfam" id="PF26335">
    <property type="entry name" value="ARB_00930_C"/>
    <property type="match status" value="1"/>
</dbReference>
<name>A0A6A6TMV6_9PLEO</name>
<feature type="domain" description="Beta-lactamase-related" evidence="3">
    <location>
        <begin position="92"/>
        <end position="397"/>
    </location>
</feature>
<dbReference type="OrthoDB" id="5946976at2759"/>
<evidence type="ECO:0000256" key="1">
    <source>
        <dbReference type="ARBA" id="ARBA00038473"/>
    </source>
</evidence>
<feature type="signal peptide" evidence="2">
    <location>
        <begin position="1"/>
        <end position="24"/>
    </location>
</feature>
<evidence type="ECO:0000259" key="3">
    <source>
        <dbReference type="Pfam" id="PF00144"/>
    </source>
</evidence>
<accession>A0A6A6TMV6</accession>
<sequence>MLLFTLNVLCVALASAACYEPNEAHPPPNYDANDPVLQDAFAFITQSLKTAVNEPDSLATSFSVEVTSSKESLWSLHHTALRRNLSRPDIPEVNGDALYRIASITKAFTVLGILYQHEAGNLSLDDPVDRYLEGLSGKQRGSIPWKDITLRTLASQLSGIPRDFAQQDLLNSNPEFGVGFNPWDLGLPPISREGLPECDEFGENYSPPCGRKDLLKSVTSKPPLFAPKQKSTYSNLAFELLGLVIANVTGKTYEDYIHDAIFKPLDMSKSTLSKPPDSAGVIPINPQYWYVDEGIQNPTGGIYSSSTDLSKFLRYVLTHYNGITPALNWMHAVSPSEGLNSFYGTPWEIFRTDKALLKSRRAITFNAKSGGLPGYTSIIVTVPQYDIGITILVAGPSQAFLQIFDTVAVEVVRAAEEVAIRQLQQRYAGTYVSGDPNLNSSLTLTADHRGLVVEEFISNSTDVLNSPLLPAAGAPSDKPWFLQLTPTLLYRNETEQEGERWRFYIAEERLEGEGKVLDDFCAANVDMASYGGQPINEIVFWRSEGNVFKSAELSAFRVTLSRHDSDKHAHLSDEQGILEL</sequence>
<organism evidence="5 6">
    <name type="scientific">Lophiostoma macrostomum CBS 122681</name>
    <dbReference type="NCBI Taxonomy" id="1314788"/>
    <lineage>
        <taxon>Eukaryota</taxon>
        <taxon>Fungi</taxon>
        <taxon>Dikarya</taxon>
        <taxon>Ascomycota</taxon>
        <taxon>Pezizomycotina</taxon>
        <taxon>Dothideomycetes</taxon>
        <taxon>Pleosporomycetidae</taxon>
        <taxon>Pleosporales</taxon>
        <taxon>Lophiostomataceae</taxon>
        <taxon>Lophiostoma</taxon>
    </lineage>
</organism>
<dbReference type="Pfam" id="PF00144">
    <property type="entry name" value="Beta-lactamase"/>
    <property type="match status" value="1"/>
</dbReference>
<evidence type="ECO:0000313" key="6">
    <source>
        <dbReference type="Proteomes" id="UP000799324"/>
    </source>
</evidence>
<keyword evidence="2" id="KW-0732">Signal</keyword>